<dbReference type="Proteomes" id="UP001589788">
    <property type="component" value="Unassembled WGS sequence"/>
</dbReference>
<proteinExistence type="predicted"/>
<comment type="caution">
    <text evidence="2">The sequence shown here is derived from an EMBL/GenBank/DDBJ whole genome shotgun (WGS) entry which is preliminary data.</text>
</comment>
<evidence type="ECO:0000256" key="1">
    <source>
        <dbReference type="SAM" id="MobiDB-lite"/>
    </source>
</evidence>
<evidence type="ECO:0000313" key="2">
    <source>
        <dbReference type="EMBL" id="MFC0083147.1"/>
    </source>
</evidence>
<feature type="region of interest" description="Disordered" evidence="1">
    <location>
        <begin position="28"/>
        <end position="65"/>
    </location>
</feature>
<dbReference type="EMBL" id="JBHLYQ010000285">
    <property type="protein sequence ID" value="MFC0083147.1"/>
    <property type="molecule type" value="Genomic_DNA"/>
</dbReference>
<reference evidence="2 3" key="1">
    <citation type="submission" date="2024-09" db="EMBL/GenBank/DDBJ databases">
        <authorList>
            <person name="Sun Q."/>
            <person name="Mori K."/>
        </authorList>
    </citation>
    <scope>NUCLEOTIDE SEQUENCE [LARGE SCALE GENOMIC DNA]</scope>
    <source>
        <strain evidence="2 3">JCM 15389</strain>
    </source>
</reference>
<sequence length="65" mass="6413">MDAGVTGAVPTEDEVRQLVVLGRPVVLLPGPERAPEGDHGASLDAAPGRDGRVGEAAVSSQPGGA</sequence>
<protein>
    <submittedName>
        <fullName evidence="2">Uncharacterized protein</fullName>
    </submittedName>
</protein>
<dbReference type="RefSeq" id="WP_248106242.1">
    <property type="nucleotide sequence ID" value="NZ_JAKHEX010000004.1"/>
</dbReference>
<organism evidence="2 3">
    <name type="scientific">Aciditerrimonas ferrireducens</name>
    <dbReference type="NCBI Taxonomy" id="667306"/>
    <lineage>
        <taxon>Bacteria</taxon>
        <taxon>Bacillati</taxon>
        <taxon>Actinomycetota</taxon>
        <taxon>Acidimicrobiia</taxon>
        <taxon>Acidimicrobiales</taxon>
        <taxon>Acidimicrobiaceae</taxon>
        <taxon>Aciditerrimonas</taxon>
    </lineage>
</organism>
<evidence type="ECO:0000313" key="3">
    <source>
        <dbReference type="Proteomes" id="UP001589788"/>
    </source>
</evidence>
<gene>
    <name evidence="2" type="ORF">ACFFRE_13510</name>
</gene>
<feature type="compositionally biased region" description="Basic and acidic residues" evidence="1">
    <location>
        <begin position="33"/>
        <end position="53"/>
    </location>
</feature>
<name>A0ABV6C828_9ACTN</name>
<keyword evidence="3" id="KW-1185">Reference proteome</keyword>
<accession>A0ABV6C828</accession>